<keyword evidence="6" id="KW-1185">Reference proteome</keyword>
<evidence type="ECO:0000313" key="5">
    <source>
        <dbReference type="EMBL" id="MFD1938768.1"/>
    </source>
</evidence>
<dbReference type="InterPro" id="IPR055372">
    <property type="entry name" value="CBM96"/>
</dbReference>
<dbReference type="EMBL" id="JBHUFV010000074">
    <property type="protein sequence ID" value="MFD1938768.1"/>
    <property type="molecule type" value="Genomic_DNA"/>
</dbReference>
<protein>
    <submittedName>
        <fullName evidence="5">DNRLRE domain-containing protein</fullName>
    </submittedName>
</protein>
<keyword evidence="3" id="KW-0732">Signal</keyword>
<name>A0ABW4T9R8_9ACTN</name>
<keyword evidence="2" id="KW-0964">Secreted</keyword>
<accession>A0ABW4T9R8</accession>
<evidence type="ECO:0000313" key="6">
    <source>
        <dbReference type="Proteomes" id="UP001597368"/>
    </source>
</evidence>
<comment type="caution">
    <text evidence="5">The sequence shown here is derived from an EMBL/GenBank/DDBJ whole genome shotgun (WGS) entry which is preliminary data.</text>
</comment>
<evidence type="ECO:0000256" key="2">
    <source>
        <dbReference type="ARBA" id="ARBA00022525"/>
    </source>
</evidence>
<reference evidence="6" key="1">
    <citation type="journal article" date="2019" name="Int. J. Syst. Evol. Microbiol.">
        <title>The Global Catalogue of Microorganisms (GCM) 10K type strain sequencing project: providing services to taxonomists for standard genome sequencing and annotation.</title>
        <authorList>
            <consortium name="The Broad Institute Genomics Platform"/>
            <consortium name="The Broad Institute Genome Sequencing Center for Infectious Disease"/>
            <person name="Wu L."/>
            <person name="Ma J."/>
        </authorList>
    </citation>
    <scope>NUCLEOTIDE SEQUENCE [LARGE SCALE GENOMIC DNA]</scope>
    <source>
        <strain evidence="6">ICMP 6774ER</strain>
    </source>
</reference>
<proteinExistence type="predicted"/>
<evidence type="ECO:0000256" key="3">
    <source>
        <dbReference type="ARBA" id="ARBA00022729"/>
    </source>
</evidence>
<evidence type="ECO:0000256" key="1">
    <source>
        <dbReference type="ARBA" id="ARBA00004613"/>
    </source>
</evidence>
<gene>
    <name evidence="5" type="ORF">ACFSKW_45630</name>
</gene>
<sequence>MEFSAGGADKPFATLDRGNGQKFALSWPTALPQPRIEGNKAIYAGAAGPNADLVVTARASGFQHDVVLHERPGKPLEFRIPVTTSELKLAKTKSGGLKLTDAKGKTVATADEPFMTEAPLDSPTGSRDERGKIDTKVVTGSDGSQVLVLKPDPAYLADKNTTYPVVVDPTVGLTVTQDLTYNDIYQASYANAILYTGTNAKKVQVQDCSGSTCTYKDQYKAVHYRSLVEFGGFSFTGKAIVSAQMQLYGKWLGRCDNWPMTVSPVTSPWVASSTGWGNKPGTTSTGASTITPSCSTSGNWSTWNLTSAAQAWASGMANNGVELATTELNWQYDLDDPRFPDTQIWSFDSADAGTSTPPKMSVSYLLPPDIPTVTAESIDSLDGNNAISRSGTVKTSYTSRSPDGRKLDYTVTLTDATMAAVKARTLMKMRAVTPAGMRPPCRPSVITECAFSDTKKDLYGNLSRVS</sequence>
<comment type="subcellular location">
    <subcellularLocation>
        <location evidence="1">Secreted</location>
    </subcellularLocation>
</comment>
<dbReference type="Proteomes" id="UP001597368">
    <property type="component" value="Unassembled WGS sequence"/>
</dbReference>
<dbReference type="Pfam" id="PF24517">
    <property type="entry name" value="CBM96"/>
    <property type="match status" value="1"/>
</dbReference>
<dbReference type="NCBIfam" id="NF033679">
    <property type="entry name" value="DNRLRE_dom"/>
    <property type="match status" value="1"/>
</dbReference>
<feature type="domain" description="Carbohydrate-binding module family 96" evidence="4">
    <location>
        <begin position="214"/>
        <end position="318"/>
    </location>
</feature>
<evidence type="ECO:0000259" key="4">
    <source>
        <dbReference type="Pfam" id="PF24517"/>
    </source>
</evidence>
<organism evidence="5 6">
    <name type="scientific">Nonomuraea mangrovi</name>
    <dbReference type="NCBI Taxonomy" id="2316207"/>
    <lineage>
        <taxon>Bacteria</taxon>
        <taxon>Bacillati</taxon>
        <taxon>Actinomycetota</taxon>
        <taxon>Actinomycetes</taxon>
        <taxon>Streptosporangiales</taxon>
        <taxon>Streptosporangiaceae</taxon>
        <taxon>Nonomuraea</taxon>
    </lineage>
</organism>